<dbReference type="GO" id="GO:0008360">
    <property type="term" value="P:regulation of cell shape"/>
    <property type="evidence" value="ECO:0007669"/>
    <property type="project" value="UniProtKB-UniRule"/>
</dbReference>
<keyword evidence="8" id="KW-0812">Transmembrane</keyword>
<dbReference type="GO" id="GO:0018104">
    <property type="term" value="P:peptidoglycan-protein cross-linking"/>
    <property type="evidence" value="ECO:0007669"/>
    <property type="project" value="TreeGrafter"/>
</dbReference>
<organism evidence="10 11">
    <name type="scientific">Eubacterium barkeri</name>
    <name type="common">Clostridium barkeri</name>
    <dbReference type="NCBI Taxonomy" id="1528"/>
    <lineage>
        <taxon>Bacteria</taxon>
        <taxon>Bacillati</taxon>
        <taxon>Bacillota</taxon>
        <taxon>Clostridia</taxon>
        <taxon>Eubacteriales</taxon>
        <taxon>Eubacteriaceae</taxon>
        <taxon>Eubacterium</taxon>
    </lineage>
</organism>
<evidence type="ECO:0000256" key="8">
    <source>
        <dbReference type="SAM" id="Phobius"/>
    </source>
</evidence>
<dbReference type="InterPro" id="IPR050979">
    <property type="entry name" value="LD-transpeptidase"/>
</dbReference>
<feature type="compositionally biased region" description="Basic and acidic residues" evidence="7">
    <location>
        <begin position="1"/>
        <end position="17"/>
    </location>
</feature>
<evidence type="ECO:0000313" key="10">
    <source>
        <dbReference type="EMBL" id="SDY00092.1"/>
    </source>
</evidence>
<protein>
    <submittedName>
        <fullName evidence="10">Putative peptidoglycan binding domain-containing protein</fullName>
    </submittedName>
</protein>
<dbReference type="STRING" id="1528.SAMN04488579_11335"/>
<dbReference type="InterPro" id="IPR038063">
    <property type="entry name" value="Transpep_catalytic_dom"/>
</dbReference>
<evidence type="ECO:0000256" key="7">
    <source>
        <dbReference type="SAM" id="MobiDB-lite"/>
    </source>
</evidence>
<reference evidence="11" key="1">
    <citation type="submission" date="2016-10" db="EMBL/GenBank/DDBJ databases">
        <authorList>
            <person name="Varghese N."/>
            <person name="Submissions S."/>
        </authorList>
    </citation>
    <scope>NUCLEOTIDE SEQUENCE [LARGE SCALE GENOMIC DNA]</scope>
    <source>
        <strain evidence="11">VPI 5359</strain>
    </source>
</reference>
<feature type="active site" description="Nucleophile" evidence="6">
    <location>
        <position position="509"/>
    </location>
</feature>
<evidence type="ECO:0000313" key="11">
    <source>
        <dbReference type="Proteomes" id="UP000199652"/>
    </source>
</evidence>
<dbReference type="GO" id="GO:0005576">
    <property type="term" value="C:extracellular region"/>
    <property type="evidence" value="ECO:0007669"/>
    <property type="project" value="TreeGrafter"/>
</dbReference>
<gene>
    <name evidence="10" type="ORF">SAMN04488579_11335</name>
</gene>
<evidence type="ECO:0000256" key="2">
    <source>
        <dbReference type="ARBA" id="ARBA00022679"/>
    </source>
</evidence>
<sequence length="533" mass="57422">MEEKKDIQNELSNKENEELTEINEAMAEEEENGPESEDFGATLNLDYEDHEEDQEPSGEEITAQEKPTPQAVTKGTKKKLWIILGAVVAVLLIAYGGGVYFYSSHFFANTNMNGLDASNKTATEVEAMIKGNASDYTLTLQERGGKTETITSTAISLKYSDASHIEEQLASQNAWAWPMAFFKGPDANMQEAYTYDKAQLNAVIDQLKGISSTDIVAAANAQPVYENGTITIKQEVAGNQLDRAKFTEAVQKAIGSGRTTLDLESAGCYTTPKYTTESAEVQKAKTTMEKYLKSVVTYTFGNQNEILDSATIGSWLSVDENMNVTIDQEKAKAYLATLGEKYDTIGGSHGFTTSGGSRITVSGGSYGWCIDEAAELEALIPIIEAGQPVTREPVYSSTALSRDANNDIGNTYVEISLGGQTMWLYVNGQLVVSTPVVTGSVSAGYGTPSGVYAIVYKATDTVLKGDGYASPVNFWMPFDTSRGNGIHDADGWRSSYGGDIYLSGGSHGCVNTPYSATATIFNNVSEGTPVVVY</sequence>
<evidence type="ECO:0000256" key="4">
    <source>
        <dbReference type="ARBA" id="ARBA00022984"/>
    </source>
</evidence>
<dbReference type="Pfam" id="PF12229">
    <property type="entry name" value="PG_binding_4"/>
    <property type="match status" value="2"/>
</dbReference>
<dbReference type="InterPro" id="IPR022029">
    <property type="entry name" value="YoaR-like_PG-bd"/>
</dbReference>
<dbReference type="CDD" id="cd16913">
    <property type="entry name" value="YkuD_like"/>
    <property type="match status" value="1"/>
</dbReference>
<feature type="region of interest" description="Disordered" evidence="7">
    <location>
        <begin position="1"/>
        <end position="70"/>
    </location>
</feature>
<evidence type="ECO:0000256" key="1">
    <source>
        <dbReference type="ARBA" id="ARBA00004752"/>
    </source>
</evidence>
<evidence type="ECO:0000256" key="5">
    <source>
        <dbReference type="ARBA" id="ARBA00023316"/>
    </source>
</evidence>
<feature type="domain" description="L,D-TPase catalytic" evidence="9">
    <location>
        <begin position="411"/>
        <end position="533"/>
    </location>
</feature>
<dbReference type="SUPFAM" id="SSF143985">
    <property type="entry name" value="L,D-transpeptidase pre-catalytic domain-like"/>
    <property type="match status" value="1"/>
</dbReference>
<dbReference type="InterPro" id="IPR005490">
    <property type="entry name" value="LD_TPept_cat_dom"/>
</dbReference>
<keyword evidence="4 6" id="KW-0573">Peptidoglycan synthesis</keyword>
<dbReference type="Gene3D" id="2.40.440.10">
    <property type="entry name" value="L,D-transpeptidase catalytic domain-like"/>
    <property type="match status" value="1"/>
</dbReference>
<feature type="active site" description="Proton donor/acceptor" evidence="6">
    <location>
        <position position="487"/>
    </location>
</feature>
<keyword evidence="2" id="KW-0808">Transferase</keyword>
<dbReference type="AlphaFoldDB" id="A0A1H3G9T7"/>
<dbReference type="SUPFAM" id="SSF141523">
    <property type="entry name" value="L,D-transpeptidase catalytic domain-like"/>
    <property type="match status" value="1"/>
</dbReference>
<dbReference type="Pfam" id="PF03734">
    <property type="entry name" value="YkuD"/>
    <property type="match status" value="1"/>
</dbReference>
<keyword evidence="5 6" id="KW-0961">Cell wall biogenesis/degradation</keyword>
<keyword evidence="11" id="KW-1185">Reference proteome</keyword>
<keyword evidence="8" id="KW-0472">Membrane</keyword>
<name>A0A1H3G9T7_EUBBA</name>
<evidence type="ECO:0000256" key="6">
    <source>
        <dbReference type="PROSITE-ProRule" id="PRU01373"/>
    </source>
</evidence>
<dbReference type="EMBL" id="FNOU01000013">
    <property type="protein sequence ID" value="SDY00092.1"/>
    <property type="molecule type" value="Genomic_DNA"/>
</dbReference>
<feature type="transmembrane region" description="Helical" evidence="8">
    <location>
        <begin position="80"/>
        <end position="102"/>
    </location>
</feature>
<feature type="compositionally biased region" description="Acidic residues" evidence="7">
    <location>
        <begin position="18"/>
        <end position="38"/>
    </location>
</feature>
<dbReference type="GO" id="GO:0071972">
    <property type="term" value="F:peptidoglycan L,D-transpeptidase activity"/>
    <property type="evidence" value="ECO:0007669"/>
    <property type="project" value="TreeGrafter"/>
</dbReference>
<proteinExistence type="predicted"/>
<feature type="compositionally biased region" description="Acidic residues" evidence="7">
    <location>
        <begin position="46"/>
        <end position="58"/>
    </location>
</feature>
<dbReference type="Proteomes" id="UP000199652">
    <property type="component" value="Unassembled WGS sequence"/>
</dbReference>
<comment type="pathway">
    <text evidence="1 6">Cell wall biogenesis; peptidoglycan biosynthesis.</text>
</comment>
<keyword evidence="8" id="KW-1133">Transmembrane helix</keyword>
<dbReference type="GO" id="GO:0071555">
    <property type="term" value="P:cell wall organization"/>
    <property type="evidence" value="ECO:0007669"/>
    <property type="project" value="UniProtKB-UniRule"/>
</dbReference>
<dbReference type="UniPathway" id="UPA00219"/>
<evidence type="ECO:0000259" key="9">
    <source>
        <dbReference type="PROSITE" id="PS52029"/>
    </source>
</evidence>
<dbReference type="GO" id="GO:0016740">
    <property type="term" value="F:transferase activity"/>
    <property type="evidence" value="ECO:0007669"/>
    <property type="project" value="UniProtKB-KW"/>
</dbReference>
<dbReference type="PROSITE" id="PS52029">
    <property type="entry name" value="LD_TPASE"/>
    <property type="match status" value="1"/>
</dbReference>
<dbReference type="PANTHER" id="PTHR30582:SF33">
    <property type="entry name" value="EXPORTED PROTEIN"/>
    <property type="match status" value="1"/>
</dbReference>
<keyword evidence="3 6" id="KW-0133">Cell shape</keyword>
<evidence type="ECO:0000256" key="3">
    <source>
        <dbReference type="ARBA" id="ARBA00022960"/>
    </source>
</evidence>
<dbReference type="PANTHER" id="PTHR30582">
    <property type="entry name" value="L,D-TRANSPEPTIDASE"/>
    <property type="match status" value="1"/>
</dbReference>
<dbReference type="InterPro" id="IPR038054">
    <property type="entry name" value="LD_TPept-like_central_sf"/>
</dbReference>
<accession>A0A1H3G9T7</accession>
<dbReference type="Gene3D" id="3.10.20.800">
    <property type="match status" value="1"/>
</dbReference>